<comment type="similarity">
    <text evidence="2">Belongs to the 3-oxoacid CoA-transferase subunit B family.</text>
</comment>
<dbReference type="InterPro" id="IPR004165">
    <property type="entry name" value="CoA_trans_fam_I"/>
</dbReference>
<dbReference type="PIRSF" id="PIRSF000858">
    <property type="entry name" value="SCOT-t"/>
    <property type="match status" value="1"/>
</dbReference>
<evidence type="ECO:0000256" key="4">
    <source>
        <dbReference type="ARBA" id="ARBA00022679"/>
    </source>
</evidence>
<comment type="similarity">
    <text evidence="3 5">Belongs to the 3-oxoacid CoA-transferase family.</text>
</comment>
<dbReference type="InterPro" id="IPR037171">
    <property type="entry name" value="NagB/RpiA_transferase-like"/>
</dbReference>
<dbReference type="PANTHER" id="PTHR13707">
    <property type="entry name" value="KETOACID-COENZYME A TRANSFERASE"/>
    <property type="match status" value="1"/>
</dbReference>
<reference evidence="6 7" key="1">
    <citation type="submission" date="2023-05" db="EMBL/GenBank/DDBJ databases">
        <title>Metabolic capabilities are highly conserved among human nasal-associated Corynebacterium species in pangenomic analyses.</title>
        <authorList>
            <person name="Tran T.H."/>
            <person name="Roberts A.Q."/>
            <person name="Escapa I.F."/>
            <person name="Gao W."/>
            <person name="Conlan S."/>
            <person name="Kong H."/>
            <person name="Segre J.A."/>
            <person name="Kelly M.S."/>
            <person name="Lemon K.P."/>
        </authorList>
    </citation>
    <scope>NUCLEOTIDE SEQUENCE [LARGE SCALE GENOMIC DNA]</scope>
    <source>
        <strain evidence="6 7">KPL3802</strain>
    </source>
</reference>
<organism evidence="6 7">
    <name type="scientific">Corynebacterium accolens</name>
    <dbReference type="NCBI Taxonomy" id="38284"/>
    <lineage>
        <taxon>Bacteria</taxon>
        <taxon>Bacillati</taxon>
        <taxon>Actinomycetota</taxon>
        <taxon>Actinomycetes</taxon>
        <taxon>Mycobacteriales</taxon>
        <taxon>Corynebacteriaceae</taxon>
        <taxon>Corynebacterium</taxon>
    </lineage>
</organism>
<dbReference type="Pfam" id="PF01144">
    <property type="entry name" value="CoA_trans"/>
    <property type="match status" value="2"/>
</dbReference>
<proteinExistence type="inferred from homology"/>
<dbReference type="NCBIfam" id="TIGR02428">
    <property type="entry name" value="pcaJ_scoB_fam"/>
    <property type="match status" value="1"/>
</dbReference>
<dbReference type="InterPro" id="IPR014388">
    <property type="entry name" value="3-oxoacid_CoA-transferase"/>
</dbReference>
<evidence type="ECO:0000256" key="1">
    <source>
        <dbReference type="ARBA" id="ARBA00005612"/>
    </source>
</evidence>
<dbReference type="Proteomes" id="UP001239414">
    <property type="component" value="Unassembled WGS sequence"/>
</dbReference>
<dbReference type="EMBL" id="JASNUO010000002">
    <property type="protein sequence ID" value="MDK4246784.1"/>
    <property type="molecule type" value="Genomic_DNA"/>
</dbReference>
<protein>
    <submittedName>
        <fullName evidence="6">3-oxoacid CoA-transferase</fullName>
    </submittedName>
</protein>
<dbReference type="PROSITE" id="PS01273">
    <property type="entry name" value="COA_TRANSF_1"/>
    <property type="match status" value="1"/>
</dbReference>
<accession>A0ABT7FMK3</accession>
<evidence type="ECO:0000256" key="3">
    <source>
        <dbReference type="ARBA" id="ARBA00007154"/>
    </source>
</evidence>
<evidence type="ECO:0000256" key="2">
    <source>
        <dbReference type="ARBA" id="ARBA00007047"/>
    </source>
</evidence>
<evidence type="ECO:0000256" key="5">
    <source>
        <dbReference type="PIRNR" id="PIRNR000858"/>
    </source>
</evidence>
<comment type="caution">
    <text evidence="6">The sequence shown here is derived from an EMBL/GenBank/DDBJ whole genome shotgun (WGS) entry which is preliminary data.</text>
</comment>
<dbReference type="PANTHER" id="PTHR13707:SF60">
    <property type="entry name" value="ACETATE COA-TRANSFERASE SUBUNIT ALPHA"/>
    <property type="match status" value="1"/>
</dbReference>
<sequence length="491" mass="52623">MPNKVVKDINAALEGLEDNMSMAVGGFGICGNPLVLLEGIVGTKVTGLEVYSNNPGTQIDNQHLGLALLFNARQVAKFGGSFIGFNKEFERQFFAGELEVDLIPQGTLAEMMRSGGAGIPAFYTASGVDTARSDGGLPERYSSDGSGTLVQESKPKETREFTFNGKTQKYVLEDSLVTDFSLLRAWKADPEGNLVFRNTAGNFNADAAKCGNITVVEVEHMVESGELEPNDIDVPGIFVDRLLPLTPEQAANKQIERPTYRVKSDNGDERPEDLNIPDKGWSRLQIAERAAQELQDGEYVNLGIGMPTAVANYVPKDIDITLQSENGILKTGPYPLKEEMDPDTINAGKECATILPGGSVFDSSTSFTMIRGGHVNTAILGALEVSQNGDIANWGIPGVKMKGMGGAMDLVKGAQRVIAIMDHVAPDGSSRIRTECTLPLTAKGAIKTVITSLCVFDITEDGLVLKELAPNVSKEDVAENTEAEYTVAEGV</sequence>
<keyword evidence="4 5" id="KW-0808">Transferase</keyword>
<name>A0ABT7FMK3_9CORY</name>
<dbReference type="RefSeq" id="WP_284609990.1">
    <property type="nucleotide sequence ID" value="NZ_JASNUO010000002.1"/>
</dbReference>
<dbReference type="InterPro" id="IPR004163">
    <property type="entry name" value="CoA_transf_BS"/>
</dbReference>
<evidence type="ECO:0000313" key="7">
    <source>
        <dbReference type="Proteomes" id="UP001239414"/>
    </source>
</evidence>
<keyword evidence="7" id="KW-1185">Reference proteome</keyword>
<dbReference type="SMART" id="SM00882">
    <property type="entry name" value="CoA_trans"/>
    <property type="match status" value="2"/>
</dbReference>
<evidence type="ECO:0000313" key="6">
    <source>
        <dbReference type="EMBL" id="MDK4246784.1"/>
    </source>
</evidence>
<dbReference type="InterPro" id="IPR012791">
    <property type="entry name" value="3-oxoacid_CoA-transf_B"/>
</dbReference>
<comment type="similarity">
    <text evidence="1">Belongs to the 3-oxoacid CoA-transferase subunit A family.</text>
</comment>
<dbReference type="SUPFAM" id="SSF100950">
    <property type="entry name" value="NagB/RpiA/CoA transferase-like"/>
    <property type="match status" value="2"/>
</dbReference>
<gene>
    <name evidence="6" type="ORF">QPX34_01940</name>
</gene>
<dbReference type="Gene3D" id="3.40.1080.10">
    <property type="entry name" value="Glutaconate Coenzyme A-transferase"/>
    <property type="match status" value="2"/>
</dbReference>